<evidence type="ECO:0008006" key="4">
    <source>
        <dbReference type="Google" id="ProtNLM"/>
    </source>
</evidence>
<name>A0A9C7USX8_9RHOD</name>
<dbReference type="CDD" id="cd02440">
    <property type="entry name" value="AdoMet_MTases"/>
    <property type="match status" value="1"/>
</dbReference>
<dbReference type="Proteomes" id="UP001061958">
    <property type="component" value="Unassembled WGS sequence"/>
</dbReference>
<dbReference type="Gene3D" id="3.40.50.150">
    <property type="entry name" value="Vaccinia Virus protein VP39"/>
    <property type="match status" value="1"/>
</dbReference>
<comment type="similarity">
    <text evidence="1">Belongs to the CFA/CMAS family.</text>
</comment>
<gene>
    <name evidence="2" type="ORF">GpartN1_g5691.t1</name>
</gene>
<dbReference type="SUPFAM" id="SSF53335">
    <property type="entry name" value="S-adenosyl-L-methionine-dependent methyltransferases"/>
    <property type="match status" value="1"/>
</dbReference>
<reference evidence="2" key="2">
    <citation type="submission" date="2022-01" db="EMBL/GenBank/DDBJ databases">
        <authorList>
            <person name="Hirooka S."/>
            <person name="Miyagishima S.Y."/>
        </authorList>
    </citation>
    <scope>NUCLEOTIDE SEQUENCE</scope>
    <source>
        <strain evidence="2">NBRC 102759</strain>
    </source>
</reference>
<proteinExistence type="inferred from homology"/>
<keyword evidence="3" id="KW-1185">Reference proteome</keyword>
<dbReference type="OrthoDB" id="506498at2759"/>
<reference evidence="2" key="1">
    <citation type="journal article" date="2022" name="Proc. Natl. Acad. Sci. U.S.A.">
        <title>Life cycle and functional genomics of the unicellular red alga Galdieria for elucidating algal and plant evolution and industrial use.</title>
        <authorList>
            <person name="Hirooka S."/>
            <person name="Itabashi T."/>
            <person name="Ichinose T.M."/>
            <person name="Onuma R."/>
            <person name="Fujiwara T."/>
            <person name="Yamashita S."/>
            <person name="Jong L.W."/>
            <person name="Tomita R."/>
            <person name="Iwane A.H."/>
            <person name="Miyagishima S.Y."/>
        </authorList>
    </citation>
    <scope>NUCLEOTIDE SEQUENCE</scope>
    <source>
        <strain evidence="2">NBRC 102759</strain>
    </source>
</reference>
<dbReference type="Pfam" id="PF02353">
    <property type="entry name" value="CMAS"/>
    <property type="match status" value="1"/>
</dbReference>
<organism evidence="2 3">
    <name type="scientific">Galdieria partita</name>
    <dbReference type="NCBI Taxonomy" id="83374"/>
    <lineage>
        <taxon>Eukaryota</taxon>
        <taxon>Rhodophyta</taxon>
        <taxon>Bangiophyceae</taxon>
        <taxon>Galdieriales</taxon>
        <taxon>Galdieriaceae</taxon>
        <taxon>Galdieria</taxon>
    </lineage>
</organism>
<dbReference type="AlphaFoldDB" id="A0A9C7USX8"/>
<dbReference type="PANTHER" id="PTHR43832">
    <property type="match status" value="1"/>
</dbReference>
<evidence type="ECO:0000313" key="2">
    <source>
        <dbReference type="EMBL" id="GJQ13900.1"/>
    </source>
</evidence>
<accession>A0A9C7USX8</accession>
<sequence>MSNKWLDPISQVLSIGLRWVHTGKVPDVLIRWAIRRLCESRIRQLERNDIESFYQYIQQFIQEIQTCPIAVLTQKANEQHYELPPEFFQLVLGRHLKYSGCYFPSSYCSLDEAELYTLNLYLERARIESGQDILDLGCGWGSFALFVAEKYPKCNITALSNSALQQNYIERICQQKGFQNVKVIKADICQWDTKPEQFDRIVSVEMFEHMKNYSLLLEKVAKWLKPQGLLFLHIFCHRLFPYHFESDGEQNWMGRYFFSGGTMSSASLLLYFQENLQVVQQWAMNGKHYAQTSEHWLLRMDNNKEQVMNILQKTYQNSSEEALKWFHYWRIFWMACAELFGYHDGNEWFVTHLLWRKCNS</sequence>
<evidence type="ECO:0000313" key="3">
    <source>
        <dbReference type="Proteomes" id="UP001061958"/>
    </source>
</evidence>
<protein>
    <recommendedName>
        <fullName evidence="4">Cyclopropane-fatty-acyl-phospholipid synthase</fullName>
    </recommendedName>
</protein>
<dbReference type="PANTHER" id="PTHR43832:SF1">
    <property type="entry name" value="S-ADENOSYL-L-METHIONINE-DEPENDENT METHYLTRANSFERASES SUPERFAMILY PROTEIN"/>
    <property type="match status" value="1"/>
</dbReference>
<dbReference type="FunFam" id="3.40.50.150:FF:000554">
    <property type="entry name" value="Cation-transporting ATPase"/>
    <property type="match status" value="1"/>
</dbReference>
<dbReference type="EMBL" id="BQMJ01000048">
    <property type="protein sequence ID" value="GJQ13900.1"/>
    <property type="molecule type" value="Genomic_DNA"/>
</dbReference>
<comment type="caution">
    <text evidence="2">The sequence shown here is derived from an EMBL/GenBank/DDBJ whole genome shotgun (WGS) entry which is preliminary data.</text>
</comment>
<evidence type="ECO:0000256" key="1">
    <source>
        <dbReference type="ARBA" id="ARBA00010815"/>
    </source>
</evidence>
<dbReference type="InterPro" id="IPR029063">
    <property type="entry name" value="SAM-dependent_MTases_sf"/>
</dbReference>